<sequence length="368" mass="41890">MFTIPQPHMKPTHVKPEGGDVGPLPSLTSPHSSLHYPPPSSQWANQQRYQYQYLTPQFQDSPRPLTEQLTRTNSHDYEPIQSNTRYAPRNIPEPHWQQTYEPRWDPRWEQTSSQADTRNQVFQTSVPSPQRDQYPYPMDGMGFPIMGTSVDPFQNFMYSSGIQGFDPALMKNMMMASDADMSVRKKGASELNNVLPVVMTGPRPYSPAITHPSFAMKGGLNNGPICCSQKIRVPSHLLLTNEQRNSMEEISVVKRVFDVDDLSTARVFLGQNGLLPEQLSRPLNKWKTRNTRKRKHATTHLYQCCCGSDVKQFHGTKGTRRSKQKYPFVSCLAFVEVARRTEDGSLIWARGLMDHSSECQKAQPFASQ</sequence>
<protein>
    <submittedName>
        <fullName evidence="1">Uncharacterized protein</fullName>
    </submittedName>
</protein>
<organism evidence="1 2">
    <name type="scientific">Entomophthora muscae</name>
    <dbReference type="NCBI Taxonomy" id="34485"/>
    <lineage>
        <taxon>Eukaryota</taxon>
        <taxon>Fungi</taxon>
        <taxon>Fungi incertae sedis</taxon>
        <taxon>Zoopagomycota</taxon>
        <taxon>Entomophthoromycotina</taxon>
        <taxon>Entomophthoromycetes</taxon>
        <taxon>Entomophthorales</taxon>
        <taxon>Entomophthoraceae</taxon>
        <taxon>Entomophthora</taxon>
    </lineage>
</organism>
<name>A0ACC2UDX4_9FUNG</name>
<dbReference type="EMBL" id="QTSX02000795">
    <property type="protein sequence ID" value="KAJ9084930.1"/>
    <property type="molecule type" value="Genomic_DNA"/>
</dbReference>
<proteinExistence type="predicted"/>
<evidence type="ECO:0000313" key="2">
    <source>
        <dbReference type="Proteomes" id="UP001165960"/>
    </source>
</evidence>
<evidence type="ECO:0000313" key="1">
    <source>
        <dbReference type="EMBL" id="KAJ9084930.1"/>
    </source>
</evidence>
<dbReference type="Proteomes" id="UP001165960">
    <property type="component" value="Unassembled WGS sequence"/>
</dbReference>
<gene>
    <name evidence="1" type="ORF">DSO57_1019106</name>
</gene>
<accession>A0ACC2UDX4</accession>
<comment type="caution">
    <text evidence="1">The sequence shown here is derived from an EMBL/GenBank/DDBJ whole genome shotgun (WGS) entry which is preliminary data.</text>
</comment>
<reference evidence="1" key="1">
    <citation type="submission" date="2022-04" db="EMBL/GenBank/DDBJ databases">
        <title>Genome of the entomopathogenic fungus Entomophthora muscae.</title>
        <authorList>
            <person name="Elya C."/>
            <person name="Lovett B.R."/>
            <person name="Lee E."/>
            <person name="Macias A.M."/>
            <person name="Hajek A.E."/>
            <person name="De Bivort B.L."/>
            <person name="Kasson M.T."/>
            <person name="De Fine Licht H.H."/>
            <person name="Stajich J.E."/>
        </authorList>
    </citation>
    <scope>NUCLEOTIDE SEQUENCE</scope>
    <source>
        <strain evidence="1">Berkeley</strain>
    </source>
</reference>
<keyword evidence="2" id="KW-1185">Reference proteome</keyword>